<keyword evidence="5 7" id="KW-0408">Iron</keyword>
<organism evidence="9 10">
    <name type="scientific">Massariosphaeria phaeospora</name>
    <dbReference type="NCBI Taxonomy" id="100035"/>
    <lineage>
        <taxon>Eukaryota</taxon>
        <taxon>Fungi</taxon>
        <taxon>Dikarya</taxon>
        <taxon>Ascomycota</taxon>
        <taxon>Pezizomycotina</taxon>
        <taxon>Dothideomycetes</taxon>
        <taxon>Pleosporomycetidae</taxon>
        <taxon>Pleosporales</taxon>
        <taxon>Pleosporales incertae sedis</taxon>
        <taxon>Massariosphaeria</taxon>
    </lineage>
</organism>
<keyword evidence="8" id="KW-0472">Membrane</keyword>
<dbReference type="Gene3D" id="1.10.630.10">
    <property type="entry name" value="Cytochrome P450"/>
    <property type="match status" value="1"/>
</dbReference>
<evidence type="ECO:0000256" key="3">
    <source>
        <dbReference type="ARBA" id="ARBA00022723"/>
    </source>
</evidence>
<dbReference type="InterPro" id="IPR050121">
    <property type="entry name" value="Cytochrome_P450_monoxygenase"/>
</dbReference>
<evidence type="ECO:0000256" key="2">
    <source>
        <dbReference type="ARBA" id="ARBA00010617"/>
    </source>
</evidence>
<evidence type="ECO:0000256" key="6">
    <source>
        <dbReference type="ARBA" id="ARBA00023033"/>
    </source>
</evidence>
<keyword evidence="4" id="KW-0560">Oxidoreductase</keyword>
<dbReference type="SUPFAM" id="SSF48264">
    <property type="entry name" value="Cytochrome P450"/>
    <property type="match status" value="1"/>
</dbReference>
<dbReference type="PANTHER" id="PTHR24305:SF187">
    <property type="entry name" value="P450, PUTATIVE (EUROFUNG)-RELATED"/>
    <property type="match status" value="1"/>
</dbReference>
<comment type="caution">
    <text evidence="9">The sequence shown here is derived from an EMBL/GenBank/DDBJ whole genome shotgun (WGS) entry which is preliminary data.</text>
</comment>
<evidence type="ECO:0000256" key="1">
    <source>
        <dbReference type="ARBA" id="ARBA00001971"/>
    </source>
</evidence>
<keyword evidence="8" id="KW-0812">Transmembrane</keyword>
<evidence type="ECO:0000256" key="4">
    <source>
        <dbReference type="ARBA" id="ARBA00023002"/>
    </source>
</evidence>
<keyword evidence="3 7" id="KW-0479">Metal-binding</keyword>
<keyword evidence="7" id="KW-0349">Heme</keyword>
<dbReference type="GO" id="GO:0020037">
    <property type="term" value="F:heme binding"/>
    <property type="evidence" value="ECO:0007669"/>
    <property type="project" value="InterPro"/>
</dbReference>
<evidence type="ECO:0000256" key="8">
    <source>
        <dbReference type="SAM" id="Phobius"/>
    </source>
</evidence>
<dbReference type="OrthoDB" id="6692864at2759"/>
<dbReference type="Proteomes" id="UP000481861">
    <property type="component" value="Unassembled WGS sequence"/>
</dbReference>
<dbReference type="PANTHER" id="PTHR24305">
    <property type="entry name" value="CYTOCHROME P450"/>
    <property type="match status" value="1"/>
</dbReference>
<comment type="cofactor">
    <cofactor evidence="1 7">
        <name>heme</name>
        <dbReference type="ChEBI" id="CHEBI:30413"/>
    </cofactor>
</comment>
<evidence type="ECO:0000313" key="10">
    <source>
        <dbReference type="Proteomes" id="UP000481861"/>
    </source>
</evidence>
<protein>
    <submittedName>
        <fullName evidence="9">Cytochrome P450</fullName>
    </submittedName>
</protein>
<feature type="transmembrane region" description="Helical" evidence="8">
    <location>
        <begin position="60"/>
        <end position="80"/>
    </location>
</feature>
<keyword evidence="8" id="KW-1133">Transmembrane helix</keyword>
<dbReference type="InterPro" id="IPR002401">
    <property type="entry name" value="Cyt_P450_E_grp-I"/>
</dbReference>
<dbReference type="PRINTS" id="PR00463">
    <property type="entry name" value="EP450I"/>
</dbReference>
<dbReference type="Pfam" id="PF00067">
    <property type="entry name" value="p450"/>
    <property type="match status" value="1"/>
</dbReference>
<feature type="binding site" description="axial binding residue" evidence="7">
    <location>
        <position position="473"/>
    </location>
    <ligand>
        <name>heme</name>
        <dbReference type="ChEBI" id="CHEBI:30413"/>
    </ligand>
    <ligandPart>
        <name>Fe</name>
        <dbReference type="ChEBI" id="CHEBI:18248"/>
    </ligandPart>
</feature>
<dbReference type="GO" id="GO:0016705">
    <property type="term" value="F:oxidoreductase activity, acting on paired donors, with incorporation or reduction of molecular oxygen"/>
    <property type="evidence" value="ECO:0007669"/>
    <property type="project" value="InterPro"/>
</dbReference>
<keyword evidence="10" id="KW-1185">Reference proteome</keyword>
<evidence type="ECO:0000256" key="5">
    <source>
        <dbReference type="ARBA" id="ARBA00023004"/>
    </source>
</evidence>
<proteinExistence type="inferred from homology"/>
<feature type="transmembrane region" description="Helical" evidence="8">
    <location>
        <begin position="32"/>
        <end position="53"/>
    </location>
</feature>
<evidence type="ECO:0000313" key="9">
    <source>
        <dbReference type="EMBL" id="KAF2874249.1"/>
    </source>
</evidence>
<reference evidence="9 10" key="1">
    <citation type="submission" date="2020-01" db="EMBL/GenBank/DDBJ databases">
        <authorList>
            <consortium name="DOE Joint Genome Institute"/>
            <person name="Haridas S."/>
            <person name="Albert R."/>
            <person name="Binder M."/>
            <person name="Bloem J."/>
            <person name="Labutti K."/>
            <person name="Salamov A."/>
            <person name="Andreopoulos B."/>
            <person name="Baker S.E."/>
            <person name="Barry K."/>
            <person name="Bills G."/>
            <person name="Bluhm B.H."/>
            <person name="Cannon C."/>
            <person name="Castanera R."/>
            <person name="Culley D.E."/>
            <person name="Daum C."/>
            <person name="Ezra D."/>
            <person name="Gonzalez J.B."/>
            <person name="Henrissat B."/>
            <person name="Kuo A."/>
            <person name="Liang C."/>
            <person name="Lipzen A."/>
            <person name="Lutzoni F."/>
            <person name="Magnuson J."/>
            <person name="Mondo S."/>
            <person name="Nolan M."/>
            <person name="Ohm R."/>
            <person name="Pangilinan J."/>
            <person name="Park H.-J.H."/>
            <person name="Ramirez L."/>
            <person name="Alfaro M."/>
            <person name="Sun H."/>
            <person name="Tritt A."/>
            <person name="Yoshinaga Y."/>
            <person name="Zwiers L.-H.L."/>
            <person name="Turgeon B.G."/>
            <person name="Goodwin S.B."/>
            <person name="Spatafora J.W."/>
            <person name="Crous P.W."/>
            <person name="Grigoriev I.V."/>
        </authorList>
    </citation>
    <scope>NUCLEOTIDE SEQUENCE [LARGE SCALE GENOMIC DNA]</scope>
    <source>
        <strain evidence="9 10">CBS 611.86</strain>
    </source>
</reference>
<evidence type="ECO:0000256" key="7">
    <source>
        <dbReference type="PIRSR" id="PIRSR602401-1"/>
    </source>
</evidence>
<dbReference type="CDD" id="cd11061">
    <property type="entry name" value="CYP67-like"/>
    <property type="match status" value="1"/>
</dbReference>
<dbReference type="EMBL" id="JAADJZ010000006">
    <property type="protein sequence ID" value="KAF2874249.1"/>
    <property type="molecule type" value="Genomic_DNA"/>
</dbReference>
<name>A0A7C8I9T9_9PLEO</name>
<dbReference type="GO" id="GO:0005506">
    <property type="term" value="F:iron ion binding"/>
    <property type="evidence" value="ECO:0007669"/>
    <property type="project" value="InterPro"/>
</dbReference>
<accession>A0A7C8I9T9</accession>
<comment type="similarity">
    <text evidence="2">Belongs to the cytochrome P450 family.</text>
</comment>
<dbReference type="PRINTS" id="PR00385">
    <property type="entry name" value="P450"/>
</dbReference>
<keyword evidence="6" id="KW-0503">Monooxygenase</keyword>
<dbReference type="AlphaFoldDB" id="A0A7C8I9T9"/>
<gene>
    <name evidence="9" type="ORF">BDV95DRAFT_539550</name>
</gene>
<dbReference type="GO" id="GO:0004497">
    <property type="term" value="F:monooxygenase activity"/>
    <property type="evidence" value="ECO:0007669"/>
    <property type="project" value="UniProtKB-KW"/>
</dbReference>
<dbReference type="InterPro" id="IPR036396">
    <property type="entry name" value="Cyt_P450_sf"/>
</dbReference>
<sequence>MDLLAFLGGVLSEVFLFSRGEWDRHGKSIVKGFSVLSVSSICLLTTVLGFPLGTSIKNTISLTIAVLSGLFGSMIVYRLFFHPLKSFPGPKGARVTAFWMLWQNVPDLRFYVKLRSLHNDYGDFVRIRPREISICHPDAVVDIYGPINKMRKAEFYEQLHPHQNLQLSRDPAFHHQKRRHWDRAFSKKALLEYQPKLRRHYTTLMDILTNRVASKESIDATELFMDLAFDIVSDLTFGKSFDKLSTGIPNPIIDEFLREKKGVGFILQMMWLLHLSKALPAVDSRLQEWVRWYDRELAERKEMVVHSADFYTYLSQADNFERDGAYEAQLAIIAGADTVAVVLSNMCYLICRYPHYQAELYAELVTLPLNGVIIDDQHLSGLPVLSGVINEALRLYPPTPSGLQRLTPPEGATIAGRYIAGEMVVSVPTYALQRDKRAFVKPNDFIPERWYSQPELVLRKDAFIPFSYGPYNCAGRPLAMMEIRMILAMLIRRFEISFAPGKEAECQKFIGDQADCFALHIHSLPLVLKERRGRP</sequence>
<dbReference type="InterPro" id="IPR001128">
    <property type="entry name" value="Cyt_P450"/>
</dbReference>